<dbReference type="PANTHER" id="PTHR36264">
    <property type="entry name" value="SET DOMAIN-CONTAINING PROTEIN"/>
    <property type="match status" value="1"/>
</dbReference>
<gene>
    <name evidence="1" type="ORF">MTR67_029921</name>
</gene>
<dbReference type="PANTHER" id="PTHR36264:SF5">
    <property type="entry name" value="SET DOMAIN-CONTAINING PROTEIN"/>
    <property type="match status" value="1"/>
</dbReference>
<dbReference type="EMBL" id="CP133618">
    <property type="protein sequence ID" value="WMV36536.1"/>
    <property type="molecule type" value="Genomic_DNA"/>
</dbReference>
<organism evidence="1 2">
    <name type="scientific">Solanum verrucosum</name>
    <dbReference type="NCBI Taxonomy" id="315347"/>
    <lineage>
        <taxon>Eukaryota</taxon>
        <taxon>Viridiplantae</taxon>
        <taxon>Streptophyta</taxon>
        <taxon>Embryophyta</taxon>
        <taxon>Tracheophyta</taxon>
        <taxon>Spermatophyta</taxon>
        <taxon>Magnoliopsida</taxon>
        <taxon>eudicotyledons</taxon>
        <taxon>Gunneridae</taxon>
        <taxon>Pentapetalae</taxon>
        <taxon>asterids</taxon>
        <taxon>lamiids</taxon>
        <taxon>Solanales</taxon>
        <taxon>Solanaceae</taxon>
        <taxon>Solanoideae</taxon>
        <taxon>Solaneae</taxon>
        <taxon>Solanum</taxon>
    </lineage>
</organism>
<dbReference type="Proteomes" id="UP001234989">
    <property type="component" value="Chromosome 7"/>
</dbReference>
<keyword evidence="2" id="KW-1185">Reference proteome</keyword>
<dbReference type="AlphaFoldDB" id="A0AAF0RDC0"/>
<accession>A0AAF0RDC0</accession>
<evidence type="ECO:0000313" key="2">
    <source>
        <dbReference type="Proteomes" id="UP001234989"/>
    </source>
</evidence>
<evidence type="ECO:0000313" key="1">
    <source>
        <dbReference type="EMBL" id="WMV36536.1"/>
    </source>
</evidence>
<protein>
    <submittedName>
        <fullName evidence="1">Uncharacterized protein</fullName>
    </submittedName>
</protein>
<reference evidence="1" key="1">
    <citation type="submission" date="2023-08" db="EMBL/GenBank/DDBJ databases">
        <title>A de novo genome assembly of Solanum verrucosum Schlechtendal, a Mexican diploid species geographically isolated from the other diploid A-genome species in potato relatives.</title>
        <authorList>
            <person name="Hosaka K."/>
        </authorList>
    </citation>
    <scope>NUCLEOTIDE SEQUENCE</scope>
    <source>
        <tissue evidence="1">Young leaves</tissue>
    </source>
</reference>
<proteinExistence type="predicted"/>
<name>A0AAF0RDC0_SOLVR</name>
<sequence length="124" mass="14469">MHRFELWDVIEENNYKNDERAYVVKMKPCKDYAIVCADLFENRGLSCGDEIELFWDTISNSFKFKLIKRVDAVGVSMKATEFRKCNDKSDDVNWFLVTQEKDEDTVVNTLVQANKMKVVTKQGV</sequence>